<evidence type="ECO:0000256" key="6">
    <source>
        <dbReference type="ARBA" id="ARBA00023136"/>
    </source>
</evidence>
<dbReference type="AlphaFoldDB" id="A0A120GN42"/>
<sequence length="356" mass="40636">MPDYKYVVLHPLFCLFCLFFLLGILFVMTTDTLYILIGQLAAILVIAIGFHELGHWLLGTLLNMKFKFLAFFCILLTKEEGKIRCELNNSLPLSFGVTKMYFDDSLSESNIRQRKIWYYAGGPLANFFLLTVASLVHFMLDWDKGSFSDVLPYFIVLNLVIMVATMVPIEGTDGWSIMEIIKRTEEQVKGDSQLESFYFRPVQQLTTHDISWLKAKMNEAAKSDDVFSITLLLLHHYLAAHRPEEGNEILQAGLDKIELAQEQTVLRQILIFYKTLVAFYMNDTLSNDGYQELQKITFWYGEAFYTIAQAIIQEPNNKSGRMVAELEKGLSKTGELMDPNQQGILRMVLPSIGKGG</sequence>
<evidence type="ECO:0000256" key="5">
    <source>
        <dbReference type="ARBA" id="ARBA00022989"/>
    </source>
</evidence>
<keyword evidence="10" id="KW-1185">Reference proteome</keyword>
<dbReference type="GO" id="GO:0016020">
    <property type="term" value="C:membrane"/>
    <property type="evidence" value="ECO:0007669"/>
    <property type="project" value="UniProtKB-SubCell"/>
</dbReference>
<comment type="cofactor">
    <cofactor evidence="1">
        <name>Zn(2+)</name>
        <dbReference type="ChEBI" id="CHEBI:29105"/>
    </cofactor>
</comment>
<feature type="transmembrane region" description="Helical" evidence="7">
    <location>
        <begin position="33"/>
        <end position="50"/>
    </location>
</feature>
<organism evidence="9 10">
    <name type="scientific">Peribacillus simplex</name>
    <dbReference type="NCBI Taxonomy" id="1478"/>
    <lineage>
        <taxon>Bacteria</taxon>
        <taxon>Bacillati</taxon>
        <taxon>Bacillota</taxon>
        <taxon>Bacilli</taxon>
        <taxon>Bacillales</taxon>
        <taxon>Bacillaceae</taxon>
        <taxon>Peribacillus</taxon>
    </lineage>
</organism>
<dbReference type="GO" id="GO:0006508">
    <property type="term" value="P:proteolysis"/>
    <property type="evidence" value="ECO:0007669"/>
    <property type="project" value="InterPro"/>
</dbReference>
<comment type="subcellular location">
    <subcellularLocation>
        <location evidence="2">Membrane</location>
        <topology evidence="2">Multi-pass membrane protein</topology>
    </subcellularLocation>
</comment>
<comment type="similarity">
    <text evidence="3">Belongs to the peptidase M50B family.</text>
</comment>
<gene>
    <name evidence="9" type="ORF">AS888_09350</name>
</gene>
<evidence type="ECO:0000256" key="3">
    <source>
        <dbReference type="ARBA" id="ARBA00007931"/>
    </source>
</evidence>
<evidence type="ECO:0000313" key="9">
    <source>
        <dbReference type="EMBL" id="KWW12558.1"/>
    </source>
</evidence>
<proteinExistence type="inferred from homology"/>
<evidence type="ECO:0000256" key="1">
    <source>
        <dbReference type="ARBA" id="ARBA00001947"/>
    </source>
</evidence>
<dbReference type="CDD" id="cd05709">
    <property type="entry name" value="S2P-M50"/>
    <property type="match status" value="1"/>
</dbReference>
<name>A0A120GN42_9BACI</name>
<keyword evidence="4 7" id="KW-0812">Transmembrane</keyword>
<feature type="transmembrane region" description="Helical" evidence="7">
    <location>
        <begin position="56"/>
        <end position="77"/>
    </location>
</feature>
<evidence type="ECO:0000256" key="4">
    <source>
        <dbReference type="ARBA" id="ARBA00022692"/>
    </source>
</evidence>
<feature type="transmembrane region" description="Helical" evidence="7">
    <location>
        <begin position="6"/>
        <end position="26"/>
    </location>
</feature>
<evidence type="ECO:0000256" key="7">
    <source>
        <dbReference type="SAM" id="Phobius"/>
    </source>
</evidence>
<reference evidence="9 10" key="1">
    <citation type="submission" date="2015-11" db="EMBL/GenBank/DDBJ databases">
        <title>Genome Sequence of Bacillus simplex strain VanAntwerpen2.</title>
        <authorList>
            <person name="Couger M.B."/>
        </authorList>
    </citation>
    <scope>NUCLEOTIDE SEQUENCE [LARGE SCALE GENOMIC DNA]</scope>
    <source>
        <strain evidence="9 10">VanAntwerpen02</strain>
    </source>
</reference>
<comment type="caution">
    <text evidence="9">The sequence shown here is derived from an EMBL/GenBank/DDBJ whole genome shotgun (WGS) entry which is preliminary data.</text>
</comment>
<dbReference type="Proteomes" id="UP000064189">
    <property type="component" value="Unassembled WGS sequence"/>
</dbReference>
<evidence type="ECO:0000256" key="2">
    <source>
        <dbReference type="ARBA" id="ARBA00004141"/>
    </source>
</evidence>
<protein>
    <recommendedName>
        <fullName evidence="8">Peptidase M50 domain-containing protein</fullName>
    </recommendedName>
</protein>
<dbReference type="InterPro" id="IPR008915">
    <property type="entry name" value="Peptidase_M50"/>
</dbReference>
<dbReference type="Pfam" id="PF02163">
    <property type="entry name" value="Peptidase_M50"/>
    <property type="match status" value="1"/>
</dbReference>
<accession>A0A120GN42</accession>
<feature type="domain" description="Peptidase M50" evidence="8">
    <location>
        <begin position="40"/>
        <end position="139"/>
    </location>
</feature>
<keyword evidence="5 7" id="KW-1133">Transmembrane helix</keyword>
<dbReference type="EMBL" id="LNNH01000046">
    <property type="protein sequence ID" value="KWW12558.1"/>
    <property type="molecule type" value="Genomic_DNA"/>
</dbReference>
<feature type="transmembrane region" description="Helical" evidence="7">
    <location>
        <begin position="116"/>
        <end position="138"/>
    </location>
</feature>
<keyword evidence="6 7" id="KW-0472">Membrane</keyword>
<evidence type="ECO:0000313" key="10">
    <source>
        <dbReference type="Proteomes" id="UP000064189"/>
    </source>
</evidence>
<feature type="transmembrane region" description="Helical" evidence="7">
    <location>
        <begin position="150"/>
        <end position="169"/>
    </location>
</feature>
<evidence type="ECO:0000259" key="8">
    <source>
        <dbReference type="Pfam" id="PF02163"/>
    </source>
</evidence>